<proteinExistence type="predicted"/>
<evidence type="ECO:0000313" key="1">
    <source>
        <dbReference type="EMBL" id="TRU97888.1"/>
    </source>
</evidence>
<dbReference type="Proteomes" id="UP000320523">
    <property type="component" value="Unassembled WGS sequence"/>
</dbReference>
<sequence>MKTRSKQRPRKEGNPELRCQFQSPALHIRIFSTLCDNQCLSFVGVLLGKALKTIFPKNYPYSSSSHTETRRAVF</sequence>
<comment type="caution">
    <text evidence="1">The sequence shown here is derived from an EMBL/GenBank/DDBJ whole genome shotgun (WGS) entry which is preliminary data.</text>
</comment>
<dbReference type="AlphaFoldDB" id="A0A552JQ61"/>
<gene>
    <name evidence="1" type="ORF">EWV75_08285</name>
</gene>
<dbReference type="EMBL" id="SFAT01000087">
    <property type="protein sequence ID" value="TRU97888.1"/>
    <property type="molecule type" value="Genomic_DNA"/>
</dbReference>
<reference evidence="1 2" key="1">
    <citation type="submission" date="2019-01" db="EMBL/GenBank/DDBJ databases">
        <title>Coherence of Microcystis species and biogeography revealed through population genomics.</title>
        <authorList>
            <person name="Perez-Carrascal O.M."/>
            <person name="Terrat Y."/>
            <person name="Giani A."/>
            <person name="Fortin N."/>
            <person name="Tromas N."/>
            <person name="Shapiro B.J."/>
        </authorList>
    </citation>
    <scope>NUCLEOTIDE SEQUENCE [LARGE SCALE GENOMIC DNA]</scope>
    <source>
        <strain evidence="1">Mw_QC_S_20081001_S30D</strain>
    </source>
</reference>
<accession>A0A552JQ61</accession>
<name>A0A552JQ61_9CHRO</name>
<evidence type="ECO:0000313" key="2">
    <source>
        <dbReference type="Proteomes" id="UP000320523"/>
    </source>
</evidence>
<organism evidence="1 2">
    <name type="scientific">Microcystis wesenbergii Mw_QC_S_20081001_S30D</name>
    <dbReference type="NCBI Taxonomy" id="2486245"/>
    <lineage>
        <taxon>Bacteria</taxon>
        <taxon>Bacillati</taxon>
        <taxon>Cyanobacteriota</taxon>
        <taxon>Cyanophyceae</taxon>
        <taxon>Oscillatoriophycideae</taxon>
        <taxon>Chroococcales</taxon>
        <taxon>Microcystaceae</taxon>
        <taxon>Microcystis</taxon>
    </lineage>
</organism>
<protein>
    <submittedName>
        <fullName evidence="1">Uncharacterized protein</fullName>
    </submittedName>
</protein>